<protein>
    <submittedName>
        <fullName evidence="2">Phospholipid transport system substrate-binding protein</fullName>
    </submittedName>
</protein>
<dbReference type="PANTHER" id="PTHR36573">
    <property type="entry name" value="INTERMEMBRANE PHOSPHOLIPID TRANSPORT SYSTEM BINDING PROTEIN MLAC"/>
    <property type="match status" value="1"/>
</dbReference>
<feature type="signal peptide" evidence="1">
    <location>
        <begin position="1"/>
        <end position="22"/>
    </location>
</feature>
<proteinExistence type="predicted"/>
<dbReference type="InterPro" id="IPR042245">
    <property type="entry name" value="Tgt2/MlaC_sf"/>
</dbReference>
<dbReference type="PIRSF" id="PIRSF004649">
    <property type="entry name" value="MlaC"/>
    <property type="match status" value="1"/>
</dbReference>
<evidence type="ECO:0000313" key="3">
    <source>
        <dbReference type="Proteomes" id="UP000185766"/>
    </source>
</evidence>
<dbReference type="AlphaFoldDB" id="A0A1H7SSR4"/>
<dbReference type="Pfam" id="PF05494">
    <property type="entry name" value="MlaC"/>
    <property type="match status" value="1"/>
</dbReference>
<dbReference type="Proteomes" id="UP000185766">
    <property type="component" value="Unassembled WGS sequence"/>
</dbReference>
<dbReference type="OrthoDB" id="9787053at2"/>
<feature type="chain" id="PRO_5010245731" evidence="1">
    <location>
        <begin position="23"/>
        <end position="210"/>
    </location>
</feature>
<dbReference type="STRING" id="1429083.GCA_001885685_02798"/>
<evidence type="ECO:0000313" key="2">
    <source>
        <dbReference type="EMBL" id="SEL75425.1"/>
    </source>
</evidence>
<gene>
    <name evidence="2" type="ORF">SAMN05216214_12045</name>
</gene>
<dbReference type="EMBL" id="FOAS01000020">
    <property type="protein sequence ID" value="SEL75425.1"/>
    <property type="molecule type" value="Genomic_DNA"/>
</dbReference>
<organism evidence="2 3">
    <name type="scientific">Atopomonas hussainii</name>
    <dbReference type="NCBI Taxonomy" id="1429083"/>
    <lineage>
        <taxon>Bacteria</taxon>
        <taxon>Pseudomonadati</taxon>
        <taxon>Pseudomonadota</taxon>
        <taxon>Gammaproteobacteria</taxon>
        <taxon>Pseudomonadales</taxon>
        <taxon>Pseudomonadaceae</taxon>
        <taxon>Atopomonas</taxon>
    </lineage>
</organism>
<sequence>MKKLFAPILFCFAVLLPLAAQANTAQQVVQKTVDQMIHELTTRRAEFQQDPELFYQSLNGILSPVTDFPGIARGVMTAKFIGRASKDQMSRFEETFKRSLVQFYGNALLSYNNQAIRVLPSNGRDSAERASVDMEVQGDNGALYKVSYTMVNNAGQWQLRNVIIEGINVGKLFRDQFADAMRRNGNNMDKVIDSWADTVARARKAAEDQQ</sequence>
<keyword evidence="1" id="KW-0732">Signal</keyword>
<evidence type="ECO:0000256" key="1">
    <source>
        <dbReference type="SAM" id="SignalP"/>
    </source>
</evidence>
<keyword evidence="3" id="KW-1185">Reference proteome</keyword>
<accession>A0A1H7SSR4</accession>
<reference evidence="2 3" key="1">
    <citation type="submission" date="2016-10" db="EMBL/GenBank/DDBJ databases">
        <authorList>
            <person name="de Groot N.N."/>
        </authorList>
    </citation>
    <scope>NUCLEOTIDE SEQUENCE [LARGE SCALE GENOMIC DNA]</scope>
    <source>
        <strain evidence="2 3">JCM 19513</strain>
    </source>
</reference>
<dbReference type="Gene3D" id="3.10.450.710">
    <property type="entry name" value="Tgt2/MlaC"/>
    <property type="match status" value="1"/>
</dbReference>
<dbReference type="PANTHER" id="PTHR36573:SF1">
    <property type="entry name" value="INTERMEMBRANE PHOSPHOLIPID TRANSPORT SYSTEM BINDING PROTEIN MLAC"/>
    <property type="match status" value="1"/>
</dbReference>
<name>A0A1H7SSR4_9GAMM</name>
<dbReference type="InterPro" id="IPR008869">
    <property type="entry name" value="MlaC/ttg2D"/>
</dbReference>